<feature type="transmembrane region" description="Helical" evidence="1">
    <location>
        <begin position="89"/>
        <end position="107"/>
    </location>
</feature>
<sequence>MKLVAELRILKEERNLANVTADHCYREQDPPPQPSASPKLPLPLFGLIRACHGLIACGVLAHCLQLFGADNRTPSCDTILLSRVPRRRMTILSCFEGVGTILLLMYTDSIFIPRF</sequence>
<protein>
    <submittedName>
        <fullName evidence="2">Uncharacterized protein</fullName>
    </submittedName>
</protein>
<dbReference type="GeneID" id="66104623"/>
<gene>
    <name evidence="2" type="ORF">BT62DRAFT_797537</name>
</gene>
<evidence type="ECO:0000256" key="1">
    <source>
        <dbReference type="SAM" id="Phobius"/>
    </source>
</evidence>
<dbReference type="EMBL" id="MU250612">
    <property type="protein sequence ID" value="KAG7439162.1"/>
    <property type="molecule type" value="Genomic_DNA"/>
</dbReference>
<dbReference type="AlphaFoldDB" id="A0A9P8ALT3"/>
<accession>A0A9P8ALT3</accession>
<evidence type="ECO:0000313" key="2">
    <source>
        <dbReference type="EMBL" id="KAG7439162.1"/>
    </source>
</evidence>
<name>A0A9P8ALT3_9AGAR</name>
<reference evidence="2" key="1">
    <citation type="submission" date="2020-11" db="EMBL/GenBank/DDBJ databases">
        <title>Adaptations for nitrogen fixation in a non-lichenized fungal sporocarp promotes dispersal by wood-feeding termites.</title>
        <authorList>
            <consortium name="DOE Joint Genome Institute"/>
            <person name="Koch R.A."/>
            <person name="Yoon G."/>
            <person name="Arayal U."/>
            <person name="Lail K."/>
            <person name="Amirebrahimi M."/>
            <person name="Labutti K."/>
            <person name="Lipzen A."/>
            <person name="Riley R."/>
            <person name="Barry K."/>
            <person name="Henrissat B."/>
            <person name="Grigoriev I.V."/>
            <person name="Herr J.R."/>
            <person name="Aime M.C."/>
        </authorList>
    </citation>
    <scope>NUCLEOTIDE SEQUENCE</scope>
    <source>
        <strain evidence="2">MCA 3950</strain>
    </source>
</reference>
<keyword evidence="1" id="KW-0812">Transmembrane</keyword>
<comment type="caution">
    <text evidence="2">The sequence shown here is derived from an EMBL/GenBank/DDBJ whole genome shotgun (WGS) entry which is preliminary data.</text>
</comment>
<keyword evidence="3" id="KW-1185">Reference proteome</keyword>
<keyword evidence="1" id="KW-1133">Transmembrane helix</keyword>
<proteinExistence type="predicted"/>
<evidence type="ECO:0000313" key="3">
    <source>
        <dbReference type="Proteomes" id="UP000812287"/>
    </source>
</evidence>
<dbReference type="RefSeq" id="XP_043032666.1">
    <property type="nucleotide sequence ID" value="XM_043182326.1"/>
</dbReference>
<organism evidence="2 3">
    <name type="scientific">Guyanagaster necrorhizus</name>
    <dbReference type="NCBI Taxonomy" id="856835"/>
    <lineage>
        <taxon>Eukaryota</taxon>
        <taxon>Fungi</taxon>
        <taxon>Dikarya</taxon>
        <taxon>Basidiomycota</taxon>
        <taxon>Agaricomycotina</taxon>
        <taxon>Agaricomycetes</taxon>
        <taxon>Agaricomycetidae</taxon>
        <taxon>Agaricales</taxon>
        <taxon>Marasmiineae</taxon>
        <taxon>Physalacriaceae</taxon>
        <taxon>Guyanagaster</taxon>
    </lineage>
</organism>
<dbReference type="Proteomes" id="UP000812287">
    <property type="component" value="Unassembled WGS sequence"/>
</dbReference>
<keyword evidence="1" id="KW-0472">Membrane</keyword>